<dbReference type="InterPro" id="IPR027417">
    <property type="entry name" value="P-loop_NTPase"/>
</dbReference>
<evidence type="ECO:0000313" key="2">
    <source>
        <dbReference type="EMBL" id="MFH0251298.1"/>
    </source>
</evidence>
<dbReference type="PANTHER" id="PTHR46082:SF6">
    <property type="entry name" value="AAA+ ATPASE DOMAIN-CONTAINING PROTEIN-RELATED"/>
    <property type="match status" value="1"/>
</dbReference>
<dbReference type="SUPFAM" id="SSF52540">
    <property type="entry name" value="P-loop containing nucleoside triphosphate hydrolases"/>
    <property type="match status" value="1"/>
</dbReference>
<feature type="region of interest" description="Disordered" evidence="1">
    <location>
        <begin position="609"/>
        <end position="706"/>
    </location>
</feature>
<comment type="caution">
    <text evidence="2">The sequence shown here is derived from an EMBL/GenBank/DDBJ whole genome shotgun (WGS) entry which is preliminary data.</text>
</comment>
<dbReference type="RefSeq" id="WP_279948834.1">
    <property type="nucleotide sequence ID" value="NZ_BAABEN010000017.1"/>
</dbReference>
<feature type="compositionally biased region" description="Basic and acidic residues" evidence="1">
    <location>
        <begin position="29"/>
        <end position="41"/>
    </location>
</feature>
<feature type="region of interest" description="Disordered" evidence="1">
    <location>
        <begin position="1"/>
        <end position="47"/>
    </location>
</feature>
<evidence type="ECO:0000256" key="1">
    <source>
        <dbReference type="SAM" id="MobiDB-lite"/>
    </source>
</evidence>
<dbReference type="EMBL" id="JBIHMK010000127">
    <property type="protein sequence ID" value="MFH0251298.1"/>
    <property type="molecule type" value="Genomic_DNA"/>
</dbReference>
<accession>A0ABW7HZV3</accession>
<feature type="compositionally biased region" description="Basic and acidic residues" evidence="1">
    <location>
        <begin position="658"/>
        <end position="672"/>
    </location>
</feature>
<dbReference type="InterPro" id="IPR053137">
    <property type="entry name" value="NLR-like"/>
</dbReference>
<gene>
    <name evidence="2" type="ORF">ACG5V6_24165</name>
</gene>
<organism evidence="2 3">
    <name type="scientific">Streptomyces chitinivorans</name>
    <dbReference type="NCBI Taxonomy" id="1257027"/>
    <lineage>
        <taxon>Bacteria</taxon>
        <taxon>Bacillati</taxon>
        <taxon>Actinomycetota</taxon>
        <taxon>Actinomycetes</taxon>
        <taxon>Kitasatosporales</taxon>
        <taxon>Streptomycetaceae</taxon>
        <taxon>Streptomyces</taxon>
    </lineage>
</organism>
<name>A0ABW7HZV3_9ACTN</name>
<proteinExistence type="predicted"/>
<dbReference type="SUPFAM" id="SSF48452">
    <property type="entry name" value="TPR-like"/>
    <property type="match status" value="1"/>
</dbReference>
<dbReference type="Pfam" id="PF13424">
    <property type="entry name" value="TPR_12"/>
    <property type="match status" value="1"/>
</dbReference>
<evidence type="ECO:0000313" key="3">
    <source>
        <dbReference type="Proteomes" id="UP001607069"/>
    </source>
</evidence>
<keyword evidence="3" id="KW-1185">Reference proteome</keyword>
<dbReference type="Gene3D" id="3.40.50.300">
    <property type="entry name" value="P-loop containing nucleotide triphosphate hydrolases"/>
    <property type="match status" value="1"/>
</dbReference>
<dbReference type="Proteomes" id="UP001607069">
    <property type="component" value="Unassembled WGS sequence"/>
</dbReference>
<reference evidence="2 3" key="1">
    <citation type="submission" date="2024-10" db="EMBL/GenBank/DDBJ databases">
        <authorList>
            <person name="Cho J.-C."/>
        </authorList>
    </citation>
    <scope>NUCLEOTIDE SEQUENCE [LARGE SCALE GENOMIC DNA]</scope>
    <source>
        <strain evidence="2 3">KCTC29696</strain>
    </source>
</reference>
<protein>
    <submittedName>
        <fullName evidence="2">Tetratricopeptide repeat protein</fullName>
    </submittedName>
</protein>
<sequence>MDGRAEGEGRVYQASGDQHISEHHHHHGGREPGPDTPDSVRHPAIGRPPVVLRDRLEVLERLKESAASGRGCDIHVLHGLGGCGKTAVAYDFFRSATRELGLVGLWVNASDRASLRAGMLAVASDRGAADSELLAVRNGFRPAADLVWEYLDRSAEPWLLVLDNADDPAILRDGSWLRTSPRGTVVVTTRRAAARWWPGAQLQHIGVLPREDAARVLCDLAPHSGTMEQAAEIADRLGRLPLALTLAGGFLSHQVIDPWSMEVYGHRLDEGERVTLIDQGADALEEEDPRQLVGRTWQLTLDTFEARGLTGAVALLRLLARMAPEPLPLSVLNRPEIEEILPRTRTETALRALLDHSLAELVDTGVRCVQSHGVLLDSVAAATPRAEVAILDSTAVELLDAAVPAIPDAGPYEPRLRLLAPHALALLRRLADSSAMPDALAVAKRLAVALHRTGDYLSAWETVRTAAALTEPLLGEEHRLVLAARSREGRALFRLGRYAEAESLLSRVRQTQERLFGPDDPDTLDTCHGLQLVLGNLGRRDEALALLRQTVAGRRTALGPTHPLTMRSRASLLVILPTSDLETEDGGTLLSLPEECVRHLGPDHTVTLSAQAQPRLGAVCPGPSRGGRRGDPVGRRGVRPPLRPRLPDRTVGATTPRPDADRTGPPGRGDRPHVRRRGQTRTRAWSRPPLHSGEPQATGRTQGGKWVRSDIMGKFRQLAGPGQSGKRNT</sequence>
<dbReference type="PANTHER" id="PTHR46082">
    <property type="entry name" value="ATP/GTP-BINDING PROTEIN-RELATED"/>
    <property type="match status" value="1"/>
</dbReference>
<dbReference type="InterPro" id="IPR011990">
    <property type="entry name" value="TPR-like_helical_dom_sf"/>
</dbReference>
<dbReference type="Gene3D" id="1.25.40.10">
    <property type="entry name" value="Tetratricopeptide repeat domain"/>
    <property type="match status" value="1"/>
</dbReference>